<dbReference type="SUPFAM" id="SSF54495">
    <property type="entry name" value="UBC-like"/>
    <property type="match status" value="1"/>
</dbReference>
<reference evidence="9" key="1">
    <citation type="submission" date="2020-06" db="EMBL/GenBank/DDBJ databases">
        <authorList>
            <person name="Li T."/>
            <person name="Hu X."/>
            <person name="Zhang T."/>
            <person name="Song X."/>
            <person name="Zhang H."/>
            <person name="Dai N."/>
            <person name="Sheng W."/>
            <person name="Hou X."/>
            <person name="Wei L."/>
        </authorList>
    </citation>
    <scope>NUCLEOTIDE SEQUENCE</scope>
    <source>
        <strain evidence="9">K16</strain>
        <tissue evidence="9">Leaf</tissue>
    </source>
</reference>
<feature type="compositionally biased region" description="Basic and acidic residues" evidence="7">
    <location>
        <begin position="330"/>
        <end position="345"/>
    </location>
</feature>
<comment type="caution">
    <text evidence="9">The sequence shown here is derived from an EMBL/GenBank/DDBJ whole genome shotgun (WGS) entry which is preliminary data.</text>
</comment>
<dbReference type="EMBL" id="JACGWL010000008">
    <property type="protein sequence ID" value="KAK4397030.1"/>
    <property type="molecule type" value="Genomic_DNA"/>
</dbReference>
<feature type="compositionally biased region" description="Polar residues" evidence="7">
    <location>
        <begin position="349"/>
        <end position="358"/>
    </location>
</feature>
<dbReference type="FunFam" id="3.10.110.10:FF:000041">
    <property type="entry name" value="Ubiquitin-conjugating enzyme E2 T"/>
    <property type="match status" value="1"/>
</dbReference>
<proteinExistence type="predicted"/>
<sequence length="535" mass="58579">MAHAARLNLRMQKELKLLLTDPPPGASFPSLSDDSSASSLTSIDALFQGPEGTVYEGGVFKIKIQIPERYPFQPPIVTFATPIYHPNIDNGGRICLDILNLPPKVQLKQGSWQPSLNISTVLTSIRLLLSEPNPDDGLMYEPSREYKYNRQTFNQTARSMTEKYARAGETETAQCSHGNQRHSGLSIEQIELEGSDTSICDTENFVSHQRFSGSSSKLSLGSLDSVANGAVVSPKRRIIITHRITLTLDKLKKLTTFQLNTIANLSSILSETRTPCAYSLQLPLAKVGDSHQTEDYIERGRSTNVSLGQQPLPCITTDPSTDSNKKMHGVPKDAASRLDSTRTHEALPWQQSPMSNKMNPPKDAITRKGSGSTSITLKKGGLVGSSPSSGSLGQSAASPMISSYVLEHRNFYDERKGKQAVIGGHKLSATASKLPLEPVDQLLGSDNNPVLHSKNPPVPRSKFLQVRPDEKQQINQVDEGDSDGKFEQLSGSSEIPESVIVLDSEDSEDDNMSVRSKLSLAKRFLSRKRKSVSDR</sequence>
<evidence type="ECO:0000256" key="7">
    <source>
        <dbReference type="SAM" id="MobiDB-lite"/>
    </source>
</evidence>
<organism evidence="9 10">
    <name type="scientific">Sesamum angolense</name>
    <dbReference type="NCBI Taxonomy" id="2727404"/>
    <lineage>
        <taxon>Eukaryota</taxon>
        <taxon>Viridiplantae</taxon>
        <taxon>Streptophyta</taxon>
        <taxon>Embryophyta</taxon>
        <taxon>Tracheophyta</taxon>
        <taxon>Spermatophyta</taxon>
        <taxon>Magnoliopsida</taxon>
        <taxon>eudicotyledons</taxon>
        <taxon>Gunneridae</taxon>
        <taxon>Pentapetalae</taxon>
        <taxon>asterids</taxon>
        <taxon>lamiids</taxon>
        <taxon>Lamiales</taxon>
        <taxon>Pedaliaceae</taxon>
        <taxon>Sesamum</taxon>
    </lineage>
</organism>
<accession>A0AAE1WP97</accession>
<feature type="region of interest" description="Disordered" evidence="7">
    <location>
        <begin position="445"/>
        <end position="515"/>
    </location>
</feature>
<dbReference type="PANTHER" id="PTHR24068">
    <property type="entry name" value="UBIQUITIN-CONJUGATING ENZYME E2"/>
    <property type="match status" value="1"/>
</dbReference>
<dbReference type="PROSITE" id="PS50127">
    <property type="entry name" value="UBC_2"/>
    <property type="match status" value="1"/>
</dbReference>
<evidence type="ECO:0000313" key="10">
    <source>
        <dbReference type="Proteomes" id="UP001289374"/>
    </source>
</evidence>
<feature type="compositionally biased region" description="Low complexity" evidence="7">
    <location>
        <begin position="384"/>
        <end position="397"/>
    </location>
</feature>
<keyword evidence="5" id="KW-0067">ATP-binding</keyword>
<feature type="region of interest" description="Disordered" evidence="7">
    <location>
        <begin position="307"/>
        <end position="397"/>
    </location>
</feature>
<evidence type="ECO:0000313" key="9">
    <source>
        <dbReference type="EMBL" id="KAK4397030.1"/>
    </source>
</evidence>
<protein>
    <recommendedName>
        <fullName evidence="1">E2 ubiquitin-conjugating enzyme</fullName>
        <ecNumber evidence="1">2.3.2.23</ecNumber>
    </recommendedName>
</protein>
<gene>
    <name evidence="9" type="ORF">Sango_1539600</name>
</gene>
<dbReference type="CDD" id="cd23805">
    <property type="entry name" value="UBCc_UBE2T"/>
    <property type="match status" value="1"/>
</dbReference>
<reference evidence="9" key="2">
    <citation type="journal article" date="2024" name="Plant">
        <title>Genomic evolution and insights into agronomic trait innovations of Sesamum species.</title>
        <authorList>
            <person name="Miao H."/>
            <person name="Wang L."/>
            <person name="Qu L."/>
            <person name="Liu H."/>
            <person name="Sun Y."/>
            <person name="Le M."/>
            <person name="Wang Q."/>
            <person name="Wei S."/>
            <person name="Zheng Y."/>
            <person name="Lin W."/>
            <person name="Duan Y."/>
            <person name="Cao H."/>
            <person name="Xiong S."/>
            <person name="Wang X."/>
            <person name="Wei L."/>
            <person name="Li C."/>
            <person name="Ma Q."/>
            <person name="Ju M."/>
            <person name="Zhao R."/>
            <person name="Li G."/>
            <person name="Mu C."/>
            <person name="Tian Q."/>
            <person name="Mei H."/>
            <person name="Zhang T."/>
            <person name="Gao T."/>
            <person name="Zhang H."/>
        </authorList>
    </citation>
    <scope>NUCLEOTIDE SEQUENCE</scope>
    <source>
        <strain evidence="9">K16</strain>
    </source>
</reference>
<dbReference type="InterPro" id="IPR000608">
    <property type="entry name" value="UBC"/>
</dbReference>
<dbReference type="InterPro" id="IPR023313">
    <property type="entry name" value="UBQ-conjugating_AS"/>
</dbReference>
<keyword evidence="10" id="KW-1185">Reference proteome</keyword>
<feature type="active site" description="Glycyl thioester intermediate" evidence="6">
    <location>
        <position position="95"/>
    </location>
</feature>
<dbReference type="Gene3D" id="3.10.110.10">
    <property type="entry name" value="Ubiquitin Conjugating Enzyme"/>
    <property type="match status" value="1"/>
</dbReference>
<dbReference type="EC" id="2.3.2.23" evidence="1"/>
<dbReference type="Pfam" id="PF00179">
    <property type="entry name" value="UQ_con"/>
    <property type="match status" value="1"/>
</dbReference>
<dbReference type="SMART" id="SM00212">
    <property type="entry name" value="UBCc"/>
    <property type="match status" value="1"/>
</dbReference>
<evidence type="ECO:0000256" key="3">
    <source>
        <dbReference type="ARBA" id="ARBA00022741"/>
    </source>
</evidence>
<evidence type="ECO:0000256" key="4">
    <source>
        <dbReference type="ARBA" id="ARBA00022786"/>
    </source>
</evidence>
<feature type="domain" description="UBC core" evidence="8">
    <location>
        <begin position="6"/>
        <end position="166"/>
    </location>
</feature>
<keyword evidence="2" id="KW-0808">Transferase</keyword>
<evidence type="ECO:0000256" key="1">
    <source>
        <dbReference type="ARBA" id="ARBA00012486"/>
    </source>
</evidence>
<dbReference type="AlphaFoldDB" id="A0AAE1WP97"/>
<evidence type="ECO:0000256" key="6">
    <source>
        <dbReference type="PROSITE-ProRule" id="PRU10133"/>
    </source>
</evidence>
<evidence type="ECO:0000256" key="5">
    <source>
        <dbReference type="ARBA" id="ARBA00022840"/>
    </source>
</evidence>
<name>A0AAE1WP97_9LAMI</name>
<keyword evidence="3" id="KW-0547">Nucleotide-binding</keyword>
<dbReference type="PROSITE" id="PS00183">
    <property type="entry name" value="UBC_1"/>
    <property type="match status" value="1"/>
</dbReference>
<evidence type="ECO:0000256" key="2">
    <source>
        <dbReference type="ARBA" id="ARBA00022679"/>
    </source>
</evidence>
<keyword evidence="4" id="KW-0833">Ubl conjugation pathway</keyword>
<dbReference type="GO" id="GO:0005524">
    <property type="term" value="F:ATP binding"/>
    <property type="evidence" value="ECO:0007669"/>
    <property type="project" value="UniProtKB-KW"/>
</dbReference>
<dbReference type="InterPro" id="IPR016135">
    <property type="entry name" value="UBQ-conjugating_enzyme/RWD"/>
</dbReference>
<evidence type="ECO:0000259" key="8">
    <source>
        <dbReference type="PROSITE" id="PS50127"/>
    </source>
</evidence>
<dbReference type="GO" id="GO:0061631">
    <property type="term" value="F:ubiquitin conjugating enzyme activity"/>
    <property type="evidence" value="ECO:0007669"/>
    <property type="project" value="UniProtKB-EC"/>
</dbReference>
<dbReference type="Proteomes" id="UP001289374">
    <property type="component" value="Unassembled WGS sequence"/>
</dbReference>